<name>A0A1D1UK65_RAMVA</name>
<keyword evidence="1" id="KW-0812">Transmembrane</keyword>
<dbReference type="Proteomes" id="UP000186922">
    <property type="component" value="Unassembled WGS sequence"/>
</dbReference>
<keyword evidence="1" id="KW-1133">Transmembrane helix</keyword>
<evidence type="ECO:0000313" key="3">
    <source>
        <dbReference type="Proteomes" id="UP000186922"/>
    </source>
</evidence>
<gene>
    <name evidence="2" type="primary">RvY_00472-1</name>
    <name evidence="2" type="synonym">RvY_00472.1</name>
    <name evidence="2" type="ORF">RvY_00472</name>
</gene>
<organism evidence="2 3">
    <name type="scientific">Ramazzottius varieornatus</name>
    <name type="common">Water bear</name>
    <name type="synonym">Tardigrade</name>
    <dbReference type="NCBI Taxonomy" id="947166"/>
    <lineage>
        <taxon>Eukaryota</taxon>
        <taxon>Metazoa</taxon>
        <taxon>Ecdysozoa</taxon>
        <taxon>Tardigrada</taxon>
        <taxon>Eutardigrada</taxon>
        <taxon>Parachela</taxon>
        <taxon>Hypsibioidea</taxon>
        <taxon>Ramazzottiidae</taxon>
        <taxon>Ramazzottius</taxon>
    </lineage>
</organism>
<reference evidence="2 3" key="1">
    <citation type="journal article" date="2016" name="Nat. Commun.">
        <title>Extremotolerant tardigrade genome and improved radiotolerance of human cultured cells by tardigrade-unique protein.</title>
        <authorList>
            <person name="Hashimoto T."/>
            <person name="Horikawa D.D."/>
            <person name="Saito Y."/>
            <person name="Kuwahara H."/>
            <person name="Kozuka-Hata H."/>
            <person name="Shin-I T."/>
            <person name="Minakuchi Y."/>
            <person name="Ohishi K."/>
            <person name="Motoyama A."/>
            <person name="Aizu T."/>
            <person name="Enomoto A."/>
            <person name="Kondo K."/>
            <person name="Tanaka S."/>
            <person name="Hara Y."/>
            <person name="Koshikawa S."/>
            <person name="Sagara H."/>
            <person name="Miura T."/>
            <person name="Yokobori S."/>
            <person name="Miyagawa K."/>
            <person name="Suzuki Y."/>
            <person name="Kubo T."/>
            <person name="Oyama M."/>
            <person name="Kohara Y."/>
            <person name="Fujiyama A."/>
            <person name="Arakawa K."/>
            <person name="Katayama T."/>
            <person name="Toyoda A."/>
            <person name="Kunieda T."/>
        </authorList>
    </citation>
    <scope>NUCLEOTIDE SEQUENCE [LARGE SCALE GENOMIC DNA]</scope>
    <source>
        <strain evidence="2 3">YOKOZUNA-1</strain>
    </source>
</reference>
<protein>
    <recommendedName>
        <fullName evidence="4">Receptor ligand binding region domain-containing protein</fullName>
    </recommendedName>
</protein>
<evidence type="ECO:0000256" key="1">
    <source>
        <dbReference type="SAM" id="Phobius"/>
    </source>
</evidence>
<proteinExistence type="predicted"/>
<dbReference type="STRING" id="947166.A0A1D1UK65"/>
<dbReference type="InterPro" id="IPR028082">
    <property type="entry name" value="Peripla_BP_I"/>
</dbReference>
<dbReference type="OrthoDB" id="6158259at2759"/>
<feature type="transmembrane region" description="Helical" evidence="1">
    <location>
        <begin position="214"/>
        <end position="233"/>
    </location>
</feature>
<keyword evidence="3" id="KW-1185">Reference proteome</keyword>
<evidence type="ECO:0008006" key="4">
    <source>
        <dbReference type="Google" id="ProtNLM"/>
    </source>
</evidence>
<dbReference type="AlphaFoldDB" id="A0A1D1UK65"/>
<keyword evidence="1" id="KW-0472">Membrane</keyword>
<dbReference type="Gene3D" id="3.40.50.2300">
    <property type="match status" value="1"/>
</dbReference>
<dbReference type="SUPFAM" id="SSF53822">
    <property type="entry name" value="Periplasmic binding protein-like I"/>
    <property type="match status" value="1"/>
</dbReference>
<sequence>MYHTVIVITTKIADGQYHLLGQKLAEQSMKLYNATYENGTSPLDLYTTRETLNSVEIFAAMVNETLLDLRNMGRTGSACSGRRLRQSIRNRTFDLTLGPTYIDESGSRPAELRIFTFDLSTQKMQLSASYDPTSHSYIWLDKSSLGKVNQSTAWPPDVPRCGFSGFEGPCTPAQQSWRTYSVTVAVSAAILTMIVLTVGGFVTFRRQVRAGLSMWWLITLQSIPCSTLIPPYFK</sequence>
<dbReference type="EMBL" id="BDGG01000001">
    <property type="protein sequence ID" value="GAU87657.1"/>
    <property type="molecule type" value="Genomic_DNA"/>
</dbReference>
<accession>A0A1D1UK65</accession>
<feature type="transmembrane region" description="Helical" evidence="1">
    <location>
        <begin position="180"/>
        <end position="202"/>
    </location>
</feature>
<comment type="caution">
    <text evidence="2">The sequence shown here is derived from an EMBL/GenBank/DDBJ whole genome shotgun (WGS) entry which is preliminary data.</text>
</comment>
<evidence type="ECO:0000313" key="2">
    <source>
        <dbReference type="EMBL" id="GAU87657.1"/>
    </source>
</evidence>